<proteinExistence type="predicted"/>
<reference evidence="1" key="1">
    <citation type="submission" date="2022-08" db="EMBL/GenBank/DDBJ databases">
        <title>Genome Sequence of Pycnoporus sanguineus.</title>
        <authorList>
            <person name="Buettner E."/>
        </authorList>
    </citation>
    <scope>NUCLEOTIDE SEQUENCE</scope>
    <source>
        <strain evidence="1">CG-C14</strain>
    </source>
</reference>
<protein>
    <submittedName>
        <fullName evidence="1">Uncharacterized protein</fullName>
    </submittedName>
</protein>
<accession>A0ACC1PGY8</accession>
<organism evidence="1 2">
    <name type="scientific">Trametes sanguinea</name>
    <dbReference type="NCBI Taxonomy" id="158606"/>
    <lineage>
        <taxon>Eukaryota</taxon>
        <taxon>Fungi</taxon>
        <taxon>Dikarya</taxon>
        <taxon>Basidiomycota</taxon>
        <taxon>Agaricomycotina</taxon>
        <taxon>Agaricomycetes</taxon>
        <taxon>Polyporales</taxon>
        <taxon>Polyporaceae</taxon>
        <taxon>Trametes</taxon>
    </lineage>
</organism>
<gene>
    <name evidence="1" type="ORF">NUW54_g7922</name>
</gene>
<comment type="caution">
    <text evidence="1">The sequence shown here is derived from an EMBL/GenBank/DDBJ whole genome shotgun (WGS) entry which is preliminary data.</text>
</comment>
<keyword evidence="2" id="KW-1185">Reference proteome</keyword>
<sequence>MVNKTGKNGRNNGEVPSDDDLKKSLNAYARAGLTVEERIKRLAVEHEYFISRTTLNKIQRKLGIPSARRPPPREKVMELVSETIAQLQDPSKGAETIRKKLAEDGYKVPRTDVRTCTREADPQGHARRKRVRRAQYTPSSSATPPPAN</sequence>
<evidence type="ECO:0000313" key="2">
    <source>
        <dbReference type="Proteomes" id="UP001144978"/>
    </source>
</evidence>
<evidence type="ECO:0000313" key="1">
    <source>
        <dbReference type="EMBL" id="KAJ2992488.1"/>
    </source>
</evidence>
<dbReference type="Proteomes" id="UP001144978">
    <property type="component" value="Unassembled WGS sequence"/>
</dbReference>
<dbReference type="EMBL" id="JANSHE010002369">
    <property type="protein sequence ID" value="KAJ2992488.1"/>
    <property type="molecule type" value="Genomic_DNA"/>
</dbReference>
<name>A0ACC1PGY8_9APHY</name>